<evidence type="ECO:0000313" key="1">
    <source>
        <dbReference type="EMBL" id="CAF0872758.1"/>
    </source>
</evidence>
<organism evidence="1 2">
    <name type="scientific">Brachionus calyciflorus</name>
    <dbReference type="NCBI Taxonomy" id="104777"/>
    <lineage>
        <taxon>Eukaryota</taxon>
        <taxon>Metazoa</taxon>
        <taxon>Spiralia</taxon>
        <taxon>Gnathifera</taxon>
        <taxon>Rotifera</taxon>
        <taxon>Eurotatoria</taxon>
        <taxon>Monogononta</taxon>
        <taxon>Pseudotrocha</taxon>
        <taxon>Ploima</taxon>
        <taxon>Brachionidae</taxon>
        <taxon>Brachionus</taxon>
    </lineage>
</organism>
<dbReference type="Gene3D" id="2.130.10.10">
    <property type="entry name" value="YVTN repeat-like/Quinoprotein amine dehydrogenase"/>
    <property type="match status" value="1"/>
</dbReference>
<dbReference type="InterPro" id="IPR015943">
    <property type="entry name" value="WD40/YVTN_repeat-like_dom_sf"/>
</dbReference>
<accession>A0A813X9Q7</accession>
<dbReference type="EMBL" id="CAJNOC010001536">
    <property type="protein sequence ID" value="CAF0872758.1"/>
    <property type="molecule type" value="Genomic_DNA"/>
</dbReference>
<gene>
    <name evidence="1" type="ORF">OXX778_LOCUS10019</name>
</gene>
<comment type="caution">
    <text evidence="1">The sequence shown here is derived from an EMBL/GenBank/DDBJ whole genome shotgun (WGS) entry which is preliminary data.</text>
</comment>
<evidence type="ECO:0000313" key="2">
    <source>
        <dbReference type="Proteomes" id="UP000663879"/>
    </source>
</evidence>
<name>A0A813X9Q7_9BILA</name>
<proteinExistence type="predicted"/>
<dbReference type="OrthoDB" id="73997at2759"/>
<dbReference type="Proteomes" id="UP000663879">
    <property type="component" value="Unassembled WGS sequence"/>
</dbReference>
<protein>
    <submittedName>
        <fullName evidence="1">Uncharacterized protein</fullName>
    </submittedName>
</protein>
<sequence length="225" mass="25910">MLTILKQKLHLLEYGPNVNPSAFSLDQLTQIKQSIDLTFLKNELDSSVFGLLCKESNNKISVKAYNIDQNIKEISYPIWKKEINDNQAFLIAVPEPYGVNVIFSCKQGEITNYAMIDSNGQRYLLSNTIDQFLLQESTNLEDCSQTWLKPILDCLESDNKLKKSYIYESHNYSTIISCTKISRSLEKSMVHHDDQTRLDSLALLCENPKTTECIIVKYFKMNFKN</sequence>
<reference evidence="1" key="1">
    <citation type="submission" date="2021-02" db="EMBL/GenBank/DDBJ databases">
        <authorList>
            <person name="Nowell W R."/>
        </authorList>
    </citation>
    <scope>NUCLEOTIDE SEQUENCE</scope>
    <source>
        <strain evidence="1">Ploen Becks lab</strain>
    </source>
</reference>
<dbReference type="AlphaFoldDB" id="A0A813X9Q7"/>
<keyword evidence="2" id="KW-1185">Reference proteome</keyword>